<reference evidence="6 7" key="1">
    <citation type="submission" date="2019-01" db="EMBL/GenBank/DDBJ databases">
        <title>Ktedonosporobacter rubrisoli SCAWS-G2.</title>
        <authorList>
            <person name="Huang Y."/>
            <person name="Yan B."/>
        </authorList>
    </citation>
    <scope>NUCLEOTIDE SEQUENCE [LARGE SCALE GENOMIC DNA]</scope>
    <source>
        <strain evidence="6 7">SCAWS-G2</strain>
    </source>
</reference>
<evidence type="ECO:0000313" key="6">
    <source>
        <dbReference type="EMBL" id="QBD74834.1"/>
    </source>
</evidence>
<dbReference type="CDD" id="cd06170">
    <property type="entry name" value="LuxR_C_like"/>
    <property type="match status" value="1"/>
</dbReference>
<feature type="modified residue" description="4-aspartylphosphate" evidence="3">
    <location>
        <position position="54"/>
    </location>
</feature>
<name>A0A4P6JIE5_KTERU</name>
<evidence type="ECO:0000256" key="3">
    <source>
        <dbReference type="PROSITE-ProRule" id="PRU00169"/>
    </source>
</evidence>
<keyword evidence="7" id="KW-1185">Reference proteome</keyword>
<dbReference type="Proteomes" id="UP000290365">
    <property type="component" value="Chromosome"/>
</dbReference>
<evidence type="ECO:0000256" key="2">
    <source>
        <dbReference type="ARBA" id="ARBA00023125"/>
    </source>
</evidence>
<dbReference type="PRINTS" id="PR00038">
    <property type="entry name" value="HTHLUXR"/>
</dbReference>
<dbReference type="PROSITE" id="PS50043">
    <property type="entry name" value="HTH_LUXR_2"/>
    <property type="match status" value="1"/>
</dbReference>
<dbReference type="PANTHER" id="PTHR43214:SF43">
    <property type="entry name" value="TWO-COMPONENT RESPONSE REGULATOR"/>
    <property type="match status" value="1"/>
</dbReference>
<dbReference type="Gene3D" id="3.40.50.2300">
    <property type="match status" value="1"/>
</dbReference>
<evidence type="ECO:0000259" key="4">
    <source>
        <dbReference type="PROSITE" id="PS50043"/>
    </source>
</evidence>
<sequence length="218" mass="24604">MIRIVIVDDHAIVREGLRFLLSQQPDMEIVGEGEDGLQAVELARSQLPDVLLLDLLLPKMYGIEAIWRIKEFSQETQILILTSYHEDRQIFGAIQAGALSYLLKDTQPVDIVAAIRLAAKGESTLHPQIARRVFHKVQPPPQALDSLTTREREVLVEIAHGRSNREIAAHLNLGEQTVKTYVSNIFMKLQVTDRTQAAIYALQQHLVPLENLDNQGQY</sequence>
<evidence type="ECO:0000256" key="1">
    <source>
        <dbReference type="ARBA" id="ARBA00022553"/>
    </source>
</evidence>
<dbReference type="InterPro" id="IPR039420">
    <property type="entry name" value="WalR-like"/>
</dbReference>
<protein>
    <submittedName>
        <fullName evidence="6">Response regulator transcription factor</fullName>
    </submittedName>
</protein>
<dbReference type="InterPro" id="IPR001789">
    <property type="entry name" value="Sig_transdc_resp-reg_receiver"/>
</dbReference>
<dbReference type="KEGG" id="kbs:EPA93_02020"/>
<dbReference type="PROSITE" id="PS50110">
    <property type="entry name" value="RESPONSE_REGULATORY"/>
    <property type="match status" value="1"/>
</dbReference>
<gene>
    <name evidence="6" type="ORF">EPA93_02020</name>
</gene>
<organism evidence="6 7">
    <name type="scientific">Ktedonosporobacter rubrisoli</name>
    <dbReference type="NCBI Taxonomy" id="2509675"/>
    <lineage>
        <taxon>Bacteria</taxon>
        <taxon>Bacillati</taxon>
        <taxon>Chloroflexota</taxon>
        <taxon>Ktedonobacteria</taxon>
        <taxon>Ktedonobacterales</taxon>
        <taxon>Ktedonosporobacteraceae</taxon>
        <taxon>Ktedonosporobacter</taxon>
    </lineage>
</organism>
<dbReference type="SUPFAM" id="SSF46894">
    <property type="entry name" value="C-terminal effector domain of the bipartite response regulators"/>
    <property type="match status" value="1"/>
</dbReference>
<dbReference type="AlphaFoldDB" id="A0A4P6JIE5"/>
<keyword evidence="1 3" id="KW-0597">Phosphoprotein</keyword>
<keyword evidence="2" id="KW-0238">DNA-binding</keyword>
<dbReference type="PANTHER" id="PTHR43214">
    <property type="entry name" value="TWO-COMPONENT RESPONSE REGULATOR"/>
    <property type="match status" value="1"/>
</dbReference>
<dbReference type="GO" id="GO:0006355">
    <property type="term" value="P:regulation of DNA-templated transcription"/>
    <property type="evidence" value="ECO:0007669"/>
    <property type="project" value="InterPro"/>
</dbReference>
<dbReference type="SMART" id="SM00448">
    <property type="entry name" value="REC"/>
    <property type="match status" value="1"/>
</dbReference>
<dbReference type="OrthoDB" id="9780153at2"/>
<evidence type="ECO:0000259" key="5">
    <source>
        <dbReference type="PROSITE" id="PS50110"/>
    </source>
</evidence>
<dbReference type="InterPro" id="IPR058245">
    <property type="entry name" value="NreC/VraR/RcsB-like_REC"/>
</dbReference>
<accession>A0A4P6JIE5</accession>
<proteinExistence type="predicted"/>
<dbReference type="PROSITE" id="PS00622">
    <property type="entry name" value="HTH_LUXR_1"/>
    <property type="match status" value="1"/>
</dbReference>
<dbReference type="InterPro" id="IPR000792">
    <property type="entry name" value="Tscrpt_reg_LuxR_C"/>
</dbReference>
<feature type="domain" description="Response regulatory" evidence="5">
    <location>
        <begin position="3"/>
        <end position="119"/>
    </location>
</feature>
<dbReference type="GO" id="GO:0003677">
    <property type="term" value="F:DNA binding"/>
    <property type="evidence" value="ECO:0007669"/>
    <property type="project" value="UniProtKB-KW"/>
</dbReference>
<dbReference type="InterPro" id="IPR016032">
    <property type="entry name" value="Sig_transdc_resp-reg_C-effctor"/>
</dbReference>
<dbReference type="GO" id="GO:0000160">
    <property type="term" value="P:phosphorelay signal transduction system"/>
    <property type="evidence" value="ECO:0007669"/>
    <property type="project" value="InterPro"/>
</dbReference>
<dbReference type="CDD" id="cd17535">
    <property type="entry name" value="REC_NarL-like"/>
    <property type="match status" value="1"/>
</dbReference>
<dbReference type="SMART" id="SM00421">
    <property type="entry name" value="HTH_LUXR"/>
    <property type="match status" value="1"/>
</dbReference>
<feature type="domain" description="HTH luxR-type" evidence="4">
    <location>
        <begin position="140"/>
        <end position="205"/>
    </location>
</feature>
<dbReference type="EMBL" id="CP035758">
    <property type="protein sequence ID" value="QBD74834.1"/>
    <property type="molecule type" value="Genomic_DNA"/>
</dbReference>
<dbReference type="InterPro" id="IPR011006">
    <property type="entry name" value="CheY-like_superfamily"/>
</dbReference>
<evidence type="ECO:0000313" key="7">
    <source>
        <dbReference type="Proteomes" id="UP000290365"/>
    </source>
</evidence>
<dbReference type="Pfam" id="PF00196">
    <property type="entry name" value="GerE"/>
    <property type="match status" value="1"/>
</dbReference>
<dbReference type="RefSeq" id="WP_129885433.1">
    <property type="nucleotide sequence ID" value="NZ_CP035758.1"/>
</dbReference>
<dbReference type="SUPFAM" id="SSF52172">
    <property type="entry name" value="CheY-like"/>
    <property type="match status" value="1"/>
</dbReference>
<dbReference type="Pfam" id="PF00072">
    <property type="entry name" value="Response_reg"/>
    <property type="match status" value="1"/>
</dbReference>